<dbReference type="Gene3D" id="1.25.70.10">
    <property type="entry name" value="Transcription termination factor 3, mitochondrial"/>
    <property type="match status" value="2"/>
</dbReference>
<keyword evidence="2" id="KW-0809">Transit peptide</keyword>
<evidence type="ECO:0000256" key="2">
    <source>
        <dbReference type="ARBA" id="ARBA00022946"/>
    </source>
</evidence>
<dbReference type="SMART" id="SM00733">
    <property type="entry name" value="Mterf"/>
    <property type="match status" value="6"/>
</dbReference>
<organism evidence="4 5">
    <name type="scientific">Cyanidium caldarium</name>
    <name type="common">Red alga</name>
    <dbReference type="NCBI Taxonomy" id="2771"/>
    <lineage>
        <taxon>Eukaryota</taxon>
        <taxon>Rhodophyta</taxon>
        <taxon>Bangiophyceae</taxon>
        <taxon>Cyanidiales</taxon>
        <taxon>Cyanidiaceae</taxon>
        <taxon>Cyanidium</taxon>
    </lineage>
</organism>
<comment type="similarity">
    <text evidence="1">Belongs to the mTERF family.</text>
</comment>
<evidence type="ECO:0000313" key="5">
    <source>
        <dbReference type="Proteomes" id="UP001301350"/>
    </source>
</evidence>
<dbReference type="EMBL" id="JANCYW010000012">
    <property type="protein sequence ID" value="KAK4537321.1"/>
    <property type="molecule type" value="Genomic_DNA"/>
</dbReference>
<proteinExistence type="inferred from homology"/>
<dbReference type="PANTHER" id="PTHR13068:SF112">
    <property type="entry name" value="TRANSCRIPTION TERMINATION FACTOR 3, MITOCHONDRIAL"/>
    <property type="match status" value="1"/>
</dbReference>
<accession>A0AAV9IYX7</accession>
<dbReference type="GO" id="GO:0003676">
    <property type="term" value="F:nucleic acid binding"/>
    <property type="evidence" value="ECO:0007669"/>
    <property type="project" value="InterPro"/>
</dbReference>
<sequence length="586" mass="64665">MGACPSGSERVLRCTRQYEESGEASGKDRQRQSGSTGGMFVAGALWVGCPDRTPLRCAASRRHSLERRYGRRLPSTPSLGQPLGHHRGGASRGDLFLRLRVSPDRPRTSPRGNARCSPASTLRVWSALTSLIEAEQQALKTNTDSAEQRVDRVLALLRALGLTAEDAGRVLHRRPQMLGISLAAQARPVIEFLVEALGLRESHLRRVVRHAPRILELSVEEVLRPGAAFMQGTAVAASPAAATTNGTLPTSIALPFGLEGAAMAEAVAKRPHILWCARDEALRSADYVLEVLNGDRSVAMHVVSSVPQVLLASVAALRTQVQWLEQLMEAGAPAPTAAPTSGPYRTVRDDVADLIARYPSALVLSPQRSMQPRLNFLREQLGVRDLGQCVLTTPLVLEASIPHDLQPFRRLMEEELGFGARHPAIAQVATVVPEFYRRRIAALVDWLQERGGFSAPQVRQLIAAAPALLSYTGRRGSRDEALQAQLEPRLHFWTETIGLPATETLYRLPEYWCMDLHQRIIPRYAFVKTRGHRRGSGEPSWEDPQPERIFTGSDAEFCAQVAGCDLSEYLAYRDSDQWLWFYTPVI</sequence>
<dbReference type="Pfam" id="PF02536">
    <property type="entry name" value="mTERF"/>
    <property type="match status" value="1"/>
</dbReference>
<gene>
    <name evidence="4" type="ORF">CDCA_CDCA12G3346</name>
</gene>
<reference evidence="4 5" key="1">
    <citation type="submission" date="2022-07" db="EMBL/GenBank/DDBJ databases">
        <title>Genome-wide signatures of adaptation to extreme environments.</title>
        <authorList>
            <person name="Cho C.H."/>
            <person name="Yoon H.S."/>
        </authorList>
    </citation>
    <scope>NUCLEOTIDE SEQUENCE [LARGE SCALE GENOMIC DNA]</scope>
    <source>
        <strain evidence="4 5">DBV 063 E5</strain>
    </source>
</reference>
<dbReference type="AlphaFoldDB" id="A0AAV9IYX7"/>
<feature type="region of interest" description="Disordered" evidence="3">
    <location>
        <begin position="69"/>
        <end position="91"/>
    </location>
</feature>
<comment type="caution">
    <text evidence="4">The sequence shown here is derived from an EMBL/GenBank/DDBJ whole genome shotgun (WGS) entry which is preliminary data.</text>
</comment>
<protein>
    <submittedName>
        <fullName evidence="4">Uncharacterized protein</fullName>
    </submittedName>
</protein>
<keyword evidence="5" id="KW-1185">Reference proteome</keyword>
<name>A0AAV9IYX7_CYACA</name>
<evidence type="ECO:0000256" key="1">
    <source>
        <dbReference type="ARBA" id="ARBA00007692"/>
    </source>
</evidence>
<dbReference type="Proteomes" id="UP001301350">
    <property type="component" value="Unassembled WGS sequence"/>
</dbReference>
<evidence type="ECO:0000256" key="3">
    <source>
        <dbReference type="SAM" id="MobiDB-lite"/>
    </source>
</evidence>
<evidence type="ECO:0000313" key="4">
    <source>
        <dbReference type="EMBL" id="KAK4537321.1"/>
    </source>
</evidence>
<dbReference type="InterPro" id="IPR003690">
    <property type="entry name" value="MTERF"/>
</dbReference>
<dbReference type="PANTHER" id="PTHR13068">
    <property type="entry name" value="CGI-12 PROTEIN-RELATED"/>
    <property type="match status" value="1"/>
</dbReference>
<dbReference type="InterPro" id="IPR038538">
    <property type="entry name" value="MTERF_sf"/>
</dbReference>